<dbReference type="AlphaFoldDB" id="A0A2Z4LPN6"/>
<accession>A0A2Z4LPN6</accession>
<proteinExistence type="predicted"/>
<evidence type="ECO:0000313" key="2">
    <source>
        <dbReference type="EMBL" id="AWX43743.1"/>
    </source>
</evidence>
<keyword evidence="1" id="KW-0472">Membrane</keyword>
<organism evidence="2 3">
    <name type="scientific">Flagellimonas maritima</name>
    <dbReference type="NCBI Taxonomy" id="1383885"/>
    <lineage>
        <taxon>Bacteria</taxon>
        <taxon>Pseudomonadati</taxon>
        <taxon>Bacteroidota</taxon>
        <taxon>Flavobacteriia</taxon>
        <taxon>Flavobacteriales</taxon>
        <taxon>Flavobacteriaceae</taxon>
        <taxon>Flagellimonas</taxon>
    </lineage>
</organism>
<reference evidence="2 3" key="1">
    <citation type="submission" date="2018-06" db="EMBL/GenBank/DDBJ databases">
        <title>Spongiibacterium sp. HME9304 Genome sequencing and assembly.</title>
        <authorList>
            <person name="Kang H."/>
            <person name="Kim H."/>
            <person name="Joh K."/>
        </authorList>
    </citation>
    <scope>NUCLEOTIDE SEQUENCE [LARGE SCALE GENOMIC DNA]</scope>
    <source>
        <strain evidence="2 3">HME9304</strain>
    </source>
</reference>
<keyword evidence="1" id="KW-1133">Transmembrane helix</keyword>
<dbReference type="KEGG" id="spon:HME9304_00734"/>
<gene>
    <name evidence="2" type="ORF">HME9304_00734</name>
</gene>
<name>A0A2Z4LPN6_9FLAO</name>
<dbReference type="Proteomes" id="UP000248536">
    <property type="component" value="Chromosome"/>
</dbReference>
<keyword evidence="1" id="KW-0812">Transmembrane</keyword>
<feature type="transmembrane region" description="Helical" evidence="1">
    <location>
        <begin position="54"/>
        <end position="78"/>
    </location>
</feature>
<protein>
    <submittedName>
        <fullName evidence="2">Uncharacterized protein</fullName>
    </submittedName>
</protein>
<evidence type="ECO:0000313" key="3">
    <source>
        <dbReference type="Proteomes" id="UP000248536"/>
    </source>
</evidence>
<keyword evidence="3" id="KW-1185">Reference proteome</keyword>
<evidence type="ECO:0000256" key="1">
    <source>
        <dbReference type="SAM" id="Phobius"/>
    </source>
</evidence>
<sequence length="89" mass="10685">MRIPLTVPHNVSHLYQDGFLFMINLIRVIEYYREVCPYKLDEKDIIFDETLRPYLLSILFFVERLLYATILTIGIFVTNKSHENPTKKY</sequence>
<dbReference type="EMBL" id="CP030104">
    <property type="protein sequence ID" value="AWX43743.1"/>
    <property type="molecule type" value="Genomic_DNA"/>
</dbReference>